<dbReference type="PANTHER" id="PTHR12110:SF41">
    <property type="entry name" value="INOSOSE DEHYDRATASE"/>
    <property type="match status" value="1"/>
</dbReference>
<dbReference type="InterPro" id="IPR050312">
    <property type="entry name" value="IolE/XylAMocC-like"/>
</dbReference>
<dbReference type="SUPFAM" id="SSF51658">
    <property type="entry name" value="Xylose isomerase-like"/>
    <property type="match status" value="1"/>
</dbReference>
<name>A0A1M5A8J5_9BACL</name>
<proteinExistence type="predicted"/>
<dbReference type="STRING" id="112248.SAMN05444392_11275"/>
<dbReference type="PANTHER" id="PTHR12110">
    <property type="entry name" value="HYDROXYPYRUVATE ISOMERASE"/>
    <property type="match status" value="1"/>
</dbReference>
<dbReference type="GO" id="GO:0016853">
    <property type="term" value="F:isomerase activity"/>
    <property type="evidence" value="ECO:0007669"/>
    <property type="project" value="UniProtKB-KW"/>
</dbReference>
<dbReference type="Gene3D" id="3.20.20.150">
    <property type="entry name" value="Divalent-metal-dependent TIM barrel enzymes"/>
    <property type="match status" value="1"/>
</dbReference>
<organism evidence="1 2">
    <name type="scientific">Seinonella peptonophila</name>
    <dbReference type="NCBI Taxonomy" id="112248"/>
    <lineage>
        <taxon>Bacteria</taxon>
        <taxon>Bacillati</taxon>
        <taxon>Bacillota</taxon>
        <taxon>Bacilli</taxon>
        <taxon>Bacillales</taxon>
        <taxon>Thermoactinomycetaceae</taxon>
        <taxon>Seinonella</taxon>
    </lineage>
</organism>
<keyword evidence="2" id="KW-1185">Reference proteome</keyword>
<dbReference type="Proteomes" id="UP000184476">
    <property type="component" value="Unassembled WGS sequence"/>
</dbReference>
<gene>
    <name evidence="1" type="ORF">SAMN05444392_11275</name>
</gene>
<evidence type="ECO:0000313" key="1">
    <source>
        <dbReference type="EMBL" id="SHF26457.1"/>
    </source>
</evidence>
<keyword evidence="1" id="KW-0413">Isomerase</keyword>
<dbReference type="AlphaFoldDB" id="A0A1M5A8J5"/>
<evidence type="ECO:0000313" key="2">
    <source>
        <dbReference type="Proteomes" id="UP000184476"/>
    </source>
</evidence>
<reference evidence="1 2" key="1">
    <citation type="submission" date="2016-11" db="EMBL/GenBank/DDBJ databases">
        <authorList>
            <person name="Jaros S."/>
            <person name="Januszkiewicz K."/>
            <person name="Wedrychowicz H."/>
        </authorList>
    </citation>
    <scope>NUCLEOTIDE SEQUENCE [LARGE SCALE GENOMIC DNA]</scope>
    <source>
        <strain evidence="1 2">DSM 44666</strain>
    </source>
</reference>
<sequence>MQHKFAAQLYTLRKECAENFPRVLRELKKMGWKAVQIDGLRGYAAEEIAEVLQETGLHVAGMHISLDRMVNDLDAVIHEGYLFQTKDIFCHYLDESMQNEEGYRNAKRLLLETAARLDGLGYRVGYHNHEFEFQSSVDGQIALDYLTTPVGNRFIYPEIDTYWALYAHIDPLTYISKFPFRCPIIHLKDMKDDLSLRYPDSLTEIGNGIIDFLSILRWGEHNGVEYYAVEQDICERNPLESLAISLEHLKKIAQEV</sequence>
<protein>
    <submittedName>
        <fullName evidence="1">Sugar phosphate isomerase/epimerase</fullName>
    </submittedName>
</protein>
<accession>A0A1M5A8J5</accession>
<dbReference type="RefSeq" id="WP_073156769.1">
    <property type="nucleotide sequence ID" value="NZ_FQVL01000012.1"/>
</dbReference>
<dbReference type="OrthoDB" id="9798407at2"/>
<dbReference type="InterPro" id="IPR036237">
    <property type="entry name" value="Xyl_isomerase-like_sf"/>
</dbReference>
<dbReference type="EMBL" id="FQVL01000012">
    <property type="protein sequence ID" value="SHF26457.1"/>
    <property type="molecule type" value="Genomic_DNA"/>
</dbReference>